<proteinExistence type="predicted"/>
<feature type="compositionally biased region" description="Basic and acidic residues" evidence="1">
    <location>
        <begin position="107"/>
        <end position="132"/>
    </location>
</feature>
<dbReference type="InterPro" id="IPR056614">
    <property type="entry name" value="FAZ1_cons"/>
</dbReference>
<protein>
    <submittedName>
        <fullName evidence="3">Putative mitotubule-associated protein Gb4</fullName>
    </submittedName>
</protein>
<dbReference type="OrthoDB" id="246097at2759"/>
<feature type="domain" description="Flagellar attachment zone protein 1 conserved" evidence="2">
    <location>
        <begin position="164"/>
        <end position="252"/>
    </location>
</feature>
<evidence type="ECO:0000259" key="2">
    <source>
        <dbReference type="Pfam" id="PF23398"/>
    </source>
</evidence>
<dbReference type="EMBL" id="NBCO01000002">
    <property type="protein sequence ID" value="ORC92857.1"/>
    <property type="molecule type" value="Genomic_DNA"/>
</dbReference>
<feature type="domain" description="Flagellar attachment zone protein 1 conserved" evidence="2">
    <location>
        <begin position="397"/>
        <end position="485"/>
    </location>
</feature>
<name>A0A1X0P7D3_9TRYP</name>
<sequence>MTVDEAGRRYNYVWHDMPEEVRRDLERRRSGGKNLEERKQNKPDTNGYAEKGANVPPARNDPPENEIIPKVNKGQQTAENEARPKVNKAQQTAEEEYPTEEQVPQKQVEEKEEQPKEEEVPQRQAEEEKGEQPEGAQEAPPQAGNSEDVEVQQPQTVGGAKNAKTKHTIRFRGSRWEGVLNNRQSELETAFKKDVTEGSGLPERRISGLKFEFNDVLIATFTVRHENDEEMMKEVHAKLQSYGFPNTIALYRPGNSQNVSVQQPQTVGGAKNAKTKHTVHFRGSKWENVLKNRQSELEAALKKDVTEGSGLPESRISGVKFEFNDLLIATFTVRHENDEDIMKRVHEKLQSYGFPNTTALYDTGAPVGAQEAPPQAGDSQHVEVQQPQTVGPVRNARTKHTIRFRGPRWEGVLNNRQSELEAAFKKDVTEGSGLPERRISGLKFVFNDLLIATFTVRHENDEEMMKEVHVRLQAFNFPNTIALYKR</sequence>
<accession>A0A1X0P7D3</accession>
<evidence type="ECO:0000313" key="3">
    <source>
        <dbReference type="EMBL" id="ORC92857.1"/>
    </source>
</evidence>
<dbReference type="Pfam" id="PF23398">
    <property type="entry name" value="FAZ1_cons"/>
    <property type="match status" value="3"/>
</dbReference>
<feature type="domain" description="Flagellar attachment zone protein 1 conserved" evidence="2">
    <location>
        <begin position="274"/>
        <end position="363"/>
    </location>
</feature>
<evidence type="ECO:0000256" key="1">
    <source>
        <dbReference type="SAM" id="MobiDB-lite"/>
    </source>
</evidence>
<evidence type="ECO:0000313" key="4">
    <source>
        <dbReference type="Proteomes" id="UP000192257"/>
    </source>
</evidence>
<organism evidence="3 4">
    <name type="scientific">Trypanosoma theileri</name>
    <dbReference type="NCBI Taxonomy" id="67003"/>
    <lineage>
        <taxon>Eukaryota</taxon>
        <taxon>Discoba</taxon>
        <taxon>Euglenozoa</taxon>
        <taxon>Kinetoplastea</taxon>
        <taxon>Metakinetoplastina</taxon>
        <taxon>Trypanosomatida</taxon>
        <taxon>Trypanosomatidae</taxon>
        <taxon>Trypanosoma</taxon>
    </lineage>
</organism>
<gene>
    <name evidence="3" type="ORF">TM35_000021830</name>
</gene>
<dbReference type="RefSeq" id="XP_028886923.1">
    <property type="nucleotide sequence ID" value="XM_029021501.1"/>
</dbReference>
<dbReference type="Proteomes" id="UP000192257">
    <property type="component" value="Unassembled WGS sequence"/>
</dbReference>
<reference evidence="3 4" key="1">
    <citation type="submission" date="2017-03" db="EMBL/GenBank/DDBJ databases">
        <title>An alternative strategy for trypanosome survival in the mammalian bloodstream revealed through genome and transcriptome analysis of the ubiquitous bovine parasite Trypanosoma (Megatrypanum) theileri.</title>
        <authorList>
            <person name="Kelly S."/>
            <person name="Ivens A."/>
            <person name="Mott A."/>
            <person name="O'Neill E."/>
            <person name="Emms D."/>
            <person name="Macleod O."/>
            <person name="Voorheis P."/>
            <person name="Matthews J."/>
            <person name="Matthews K."/>
            <person name="Carrington M."/>
        </authorList>
    </citation>
    <scope>NUCLEOTIDE SEQUENCE [LARGE SCALE GENOMIC DNA]</scope>
    <source>
        <strain evidence="3">Edinburgh</strain>
    </source>
</reference>
<feature type="compositionally biased region" description="Basic and acidic residues" evidence="1">
    <location>
        <begin position="17"/>
        <end position="42"/>
    </location>
</feature>
<dbReference type="GeneID" id="39981281"/>
<feature type="region of interest" description="Disordered" evidence="1">
    <location>
        <begin position="17"/>
        <end position="169"/>
    </location>
</feature>
<dbReference type="VEuPathDB" id="TriTrypDB:TM35_000021830"/>
<comment type="caution">
    <text evidence="3">The sequence shown here is derived from an EMBL/GenBank/DDBJ whole genome shotgun (WGS) entry which is preliminary data.</text>
</comment>
<dbReference type="AlphaFoldDB" id="A0A1X0P7D3"/>
<keyword evidence="4" id="KW-1185">Reference proteome</keyword>